<protein>
    <submittedName>
        <fullName evidence="3">Putative mucin-associated surface protein (MASP)</fullName>
    </submittedName>
</protein>
<dbReference type="VEuPathDB" id="TriTrypDB:TcCLB.506609.70"/>
<dbReference type="VEuPathDB" id="TriTrypDB:TcCLB.503587.10"/>
<keyword evidence="2" id="KW-0732">Signal</keyword>
<evidence type="ECO:0000313" key="4">
    <source>
        <dbReference type="Proteomes" id="UP000246121"/>
    </source>
</evidence>
<feature type="compositionally biased region" description="Polar residues" evidence="1">
    <location>
        <begin position="282"/>
        <end position="311"/>
    </location>
</feature>
<organism evidence="3 4">
    <name type="scientific">Trypanosoma cruzi</name>
    <dbReference type="NCBI Taxonomy" id="5693"/>
    <lineage>
        <taxon>Eukaryota</taxon>
        <taxon>Discoba</taxon>
        <taxon>Euglenozoa</taxon>
        <taxon>Kinetoplastea</taxon>
        <taxon>Metakinetoplastina</taxon>
        <taxon>Trypanosomatida</taxon>
        <taxon>Trypanosomatidae</taxon>
        <taxon>Trypanosoma</taxon>
        <taxon>Schizotrypanum</taxon>
    </lineage>
</organism>
<reference evidence="3 4" key="1">
    <citation type="journal article" date="2018" name="Microb. Genom.">
        <title>Expanding an expanded genome: long-read sequencing of Trypanosoma cruzi.</title>
        <authorList>
            <person name="Berna L."/>
            <person name="Rodriguez M."/>
            <person name="Chiribao M.L."/>
            <person name="Parodi-Talice A."/>
            <person name="Pita S."/>
            <person name="Rijo G."/>
            <person name="Alvarez-Valin F."/>
            <person name="Robello C."/>
        </authorList>
    </citation>
    <scope>NUCLEOTIDE SEQUENCE [LARGE SCALE GENOMIC DNA]</scope>
    <source>
        <strain evidence="3 4">Dm28c</strain>
    </source>
</reference>
<feature type="chain" id="PRO_5015938731" evidence="2">
    <location>
        <begin position="26"/>
        <end position="334"/>
    </location>
</feature>
<dbReference type="VEuPathDB" id="TriTrypDB:TCDM_10866"/>
<dbReference type="VEuPathDB" id="TriTrypDB:BCY84_17687"/>
<dbReference type="VEuPathDB" id="TriTrypDB:C3747_5g178"/>
<proteinExistence type="predicted"/>
<dbReference type="VEuPathDB" id="TriTrypDB:C4B63_3g447"/>
<name>A0A2V2W1P5_TRYCR</name>
<sequence length="334" mass="34087">MMTCRLLCALLVLALCCCPSACVMASESKPHQDADLSDIRPQFQAIADNGEGSGAGAGALQTENALSCAEQDSKEKPCQLNGLSNTANAGQDGNKVVTEIKPNTTNTSTTMAIPPQPTLPQAVAAAPAASEERSLALQELPGVLPLPPTSTIPSPEPSPAVTVSAKETIPTALTGSQNTTETTSTTPSSLAKTAPEASEKTSGDGAPNQQREETDQPDSMNNANTGSSAETTATSSTSTNGSTNVKKKEGEDENDAQRPHRKAPQENPEDSNTHDAPKANETAAQKPQTDTVAQTNTTSNSVDSDGSTAVSHTTSPLLLLLVVACAAAAAVVAA</sequence>
<dbReference type="VEuPathDB" id="TriTrypDB:TcYC6_0162550"/>
<accession>A0A2V2W1P5</accession>
<comment type="caution">
    <text evidence="3">The sequence shown here is derived from an EMBL/GenBank/DDBJ whole genome shotgun (WGS) entry which is preliminary data.</text>
</comment>
<dbReference type="EMBL" id="PRFA01000003">
    <property type="protein sequence ID" value="PWV01997.1"/>
    <property type="molecule type" value="Genomic_DNA"/>
</dbReference>
<feature type="signal peptide" evidence="2">
    <location>
        <begin position="1"/>
        <end position="25"/>
    </location>
</feature>
<gene>
    <name evidence="3" type="ORF">C4B63_3g447</name>
</gene>
<feature type="compositionally biased region" description="Low complexity" evidence="1">
    <location>
        <begin position="221"/>
        <end position="244"/>
    </location>
</feature>
<dbReference type="VEuPathDB" id="TriTrypDB:TcCL_NonESM10871"/>
<feature type="region of interest" description="Disordered" evidence="1">
    <location>
        <begin position="170"/>
        <end position="311"/>
    </location>
</feature>
<evidence type="ECO:0000313" key="3">
    <source>
        <dbReference type="EMBL" id="PWV01997.1"/>
    </source>
</evidence>
<dbReference type="Proteomes" id="UP000246121">
    <property type="component" value="Unassembled WGS sequence"/>
</dbReference>
<dbReference type="VEuPathDB" id="TriTrypDB:TcCLB.510201.20"/>
<dbReference type="AlphaFoldDB" id="A0A2V2W1P5"/>
<dbReference type="VEuPathDB" id="TriTrypDB:TCSYLVIO_010766"/>
<feature type="compositionally biased region" description="Basic and acidic residues" evidence="1">
    <location>
        <begin position="246"/>
        <end position="258"/>
    </location>
</feature>
<evidence type="ECO:0000256" key="2">
    <source>
        <dbReference type="SAM" id="SignalP"/>
    </source>
</evidence>
<dbReference type="VEuPathDB" id="TriTrypDB:TcCL_NonESM10872"/>
<feature type="compositionally biased region" description="Low complexity" evidence="1">
    <location>
        <begin position="174"/>
        <end position="189"/>
    </location>
</feature>
<dbReference type="VEuPathDB" id="TriTrypDB:TcBrA4_0170640"/>
<evidence type="ECO:0000256" key="1">
    <source>
        <dbReference type="SAM" id="MobiDB-lite"/>
    </source>
</evidence>